<proteinExistence type="predicted"/>
<feature type="non-terminal residue" evidence="1">
    <location>
        <position position="1"/>
    </location>
</feature>
<dbReference type="Proteomes" id="UP001140096">
    <property type="component" value="Unassembled WGS sequence"/>
</dbReference>
<accession>A0ACC1KR72</accession>
<reference evidence="1" key="1">
    <citation type="submission" date="2022-07" db="EMBL/GenBank/DDBJ databases">
        <title>Phylogenomic reconstructions and comparative analyses of Kickxellomycotina fungi.</title>
        <authorList>
            <person name="Reynolds N.K."/>
            <person name="Stajich J.E."/>
            <person name="Barry K."/>
            <person name="Grigoriev I.V."/>
            <person name="Crous P."/>
            <person name="Smith M.E."/>
        </authorList>
    </citation>
    <scope>NUCLEOTIDE SEQUENCE</scope>
    <source>
        <strain evidence="1">CBS 102833</strain>
    </source>
</reference>
<evidence type="ECO:0000313" key="2">
    <source>
        <dbReference type="Proteomes" id="UP001140096"/>
    </source>
</evidence>
<keyword evidence="1" id="KW-0378">Hydrolase</keyword>
<keyword evidence="2" id="KW-1185">Reference proteome</keyword>
<keyword evidence="1" id="KW-0645">Protease</keyword>
<protein>
    <submittedName>
        <fullName evidence="1">Ubiquitin-specific protease ubp2</fullName>
        <ecNumber evidence="1">3.4.19.12</ecNumber>
    </submittedName>
</protein>
<dbReference type="EC" id="3.4.19.12" evidence="1"/>
<organism evidence="1 2">
    <name type="scientific">Coemansia furcata</name>
    <dbReference type="NCBI Taxonomy" id="417177"/>
    <lineage>
        <taxon>Eukaryota</taxon>
        <taxon>Fungi</taxon>
        <taxon>Fungi incertae sedis</taxon>
        <taxon>Zoopagomycota</taxon>
        <taxon>Kickxellomycotina</taxon>
        <taxon>Kickxellomycetes</taxon>
        <taxon>Kickxellales</taxon>
        <taxon>Kickxellaceae</taxon>
        <taxon>Coemansia</taxon>
    </lineage>
</organism>
<dbReference type="EMBL" id="JANBUP010004794">
    <property type="protein sequence ID" value="KAJ2793218.1"/>
    <property type="molecule type" value="Genomic_DNA"/>
</dbReference>
<feature type="non-terminal residue" evidence="1">
    <location>
        <position position="330"/>
    </location>
</feature>
<name>A0ACC1KR72_9FUNG</name>
<evidence type="ECO:0000313" key="1">
    <source>
        <dbReference type="EMBL" id="KAJ2793218.1"/>
    </source>
</evidence>
<comment type="caution">
    <text evidence="1">The sequence shown here is derived from an EMBL/GenBank/DDBJ whole genome shotgun (WGS) entry which is preliminary data.</text>
</comment>
<sequence length="330" mass="36536">LADMLLLTTPSAPSVPRSGFQQQDVDECMAQCVSLLDHALPPSADASWIEQLLAGHLETTTTGRAAKAEPPTKETFVNLSLNLPSAASADINECLEAFFAPTQIASDSRVRCSRILDAPPVLCIQVQRVQFDMAKMQAFKINSHLGLRRQISLARFTGFERGEERLEALQEKLASIDQKLATLALPAGDCDVLGALDRVQAFMRGVGQWTHLDAAQTLLADLPQPPDVVVGTAQSIAEQVDKLSSILGESKRRWDVERAETVDEIDRIYEAVEVDSMAYTLHAVFIHSGMTPEFGHYWIYIRDCDKGRVRWLKFNDSYVTVVSEEEIFSS</sequence>
<gene>
    <name evidence="1" type="primary">UBP2</name>
    <name evidence="1" type="ORF">H4S07_007123</name>
</gene>